<sequence length="600" mass="66452">MSSVHPDLHALKSTLWSIHEALTNFRPLAIRPPILDSSTEALVPGAQDLNDGGQWLHQENIPGLKQLKDSVKIDLDVLEKFLDDPKSSSLPPLSTNAPYLIAVWNEVLCAPPLIVSILKSFPLPAGPSSDHNHQATHKSSLVKVDVVADSGKRWLRVNTIKNNRMLAEFREIDSYLTDSEDEDELGPSLAQKEFDNSVLRMGRSLIAAANANPIHLPTGAEPPRVTLRLTRLNPFEPGEDDPRISQTIDGLRAMGLDVELGERSQTDLPSPLQAPRTVSPAQLVPTPSINLDLSILLALVSDLTHAPLPASIEEAHVRFATPRVRESTPDVQQQSEGDVTTSRALTSQIMQEMLQEMGRGGMFEVLHTRLLPLLPPKGAEPLQFWTTEEAKERFTRIVNKIGGPGERRRAEVLFETSEYPSHVAETRFWEGSRYPPGYIPILPIRLYREHSPPLEGAPDRAQFFRSTEKTCRDILAQGTDLPGAVSQKIAKQALYSNNGFRRNPESERATVTRANARLTAHTVQSLLWGAQRGWTTLTANKSSVKTLLRELKAARVEGRLAEDFPVQNESDAPEVITIWILDPRSLAESARERAALSQTV</sequence>
<proteinExistence type="predicted"/>
<name>A0AAW0CUD7_9AGAR</name>
<gene>
    <name evidence="2" type="ORF">R3P38DRAFT_315214</name>
</gene>
<evidence type="ECO:0008006" key="4">
    <source>
        <dbReference type="Google" id="ProtNLM"/>
    </source>
</evidence>
<evidence type="ECO:0000313" key="2">
    <source>
        <dbReference type="EMBL" id="KAK7042390.1"/>
    </source>
</evidence>
<dbReference type="AlphaFoldDB" id="A0AAW0CUD7"/>
<evidence type="ECO:0000256" key="1">
    <source>
        <dbReference type="SAM" id="MobiDB-lite"/>
    </source>
</evidence>
<feature type="region of interest" description="Disordered" evidence="1">
    <location>
        <begin position="323"/>
        <end position="342"/>
    </location>
</feature>
<accession>A0AAW0CUD7</accession>
<dbReference type="PANTHER" id="PTHR13379:SF0">
    <property type="entry name" value="UPF0415 PROTEIN C7ORF25"/>
    <property type="match status" value="1"/>
</dbReference>
<evidence type="ECO:0000313" key="3">
    <source>
        <dbReference type="Proteomes" id="UP001362999"/>
    </source>
</evidence>
<dbReference type="EMBL" id="JAWWNJ010000013">
    <property type="protein sequence ID" value="KAK7042390.1"/>
    <property type="molecule type" value="Genomic_DNA"/>
</dbReference>
<dbReference type="PANTHER" id="PTHR13379">
    <property type="entry name" value="UNCHARACTERIZED DUF1308"/>
    <property type="match status" value="1"/>
</dbReference>
<protein>
    <recommendedName>
        <fullName evidence="4">DUF1308 domain-containing protein</fullName>
    </recommendedName>
</protein>
<dbReference type="Proteomes" id="UP001362999">
    <property type="component" value="Unassembled WGS sequence"/>
</dbReference>
<organism evidence="2 3">
    <name type="scientific">Favolaschia claudopus</name>
    <dbReference type="NCBI Taxonomy" id="2862362"/>
    <lineage>
        <taxon>Eukaryota</taxon>
        <taxon>Fungi</taxon>
        <taxon>Dikarya</taxon>
        <taxon>Basidiomycota</taxon>
        <taxon>Agaricomycotina</taxon>
        <taxon>Agaricomycetes</taxon>
        <taxon>Agaricomycetidae</taxon>
        <taxon>Agaricales</taxon>
        <taxon>Marasmiineae</taxon>
        <taxon>Mycenaceae</taxon>
        <taxon>Favolaschia</taxon>
    </lineage>
</organism>
<comment type="caution">
    <text evidence="2">The sequence shown here is derived from an EMBL/GenBank/DDBJ whole genome shotgun (WGS) entry which is preliminary data.</text>
</comment>
<feature type="compositionally biased region" description="Polar residues" evidence="1">
    <location>
        <begin position="329"/>
        <end position="342"/>
    </location>
</feature>
<reference evidence="2 3" key="1">
    <citation type="journal article" date="2024" name="J Genomics">
        <title>Draft genome sequencing and assembly of Favolaschia claudopus CIRM-BRFM 2984 isolated from oak limbs.</title>
        <authorList>
            <person name="Navarro D."/>
            <person name="Drula E."/>
            <person name="Chaduli D."/>
            <person name="Cazenave R."/>
            <person name="Ahrendt S."/>
            <person name="Wang J."/>
            <person name="Lipzen A."/>
            <person name="Daum C."/>
            <person name="Barry K."/>
            <person name="Grigoriev I.V."/>
            <person name="Favel A."/>
            <person name="Rosso M.N."/>
            <person name="Martin F."/>
        </authorList>
    </citation>
    <scope>NUCLEOTIDE SEQUENCE [LARGE SCALE GENOMIC DNA]</scope>
    <source>
        <strain evidence="2 3">CIRM-BRFM 2984</strain>
    </source>
</reference>
<keyword evidence="3" id="KW-1185">Reference proteome</keyword>